<evidence type="ECO:0000256" key="2">
    <source>
        <dbReference type="ARBA" id="ARBA00022475"/>
    </source>
</evidence>
<evidence type="ECO:0008006" key="9">
    <source>
        <dbReference type="Google" id="ProtNLM"/>
    </source>
</evidence>
<sequence>MKLDGFLLIVAKGTQIISGLLLIRMVTSLLEINEVGEYYIFLSIYLFFSLIMLNPYGQYMTRNLYGWKSDNFLSSEIKKYINVVVFFSLLGFLLLLFLVKINIIKLNMLKLVFCIGYLIFVTINQFLLNSINSLGYPKKFSQITIVLSVLSVVLPAFFIFFENIYLDKVESLLLGIILANLISMFLCYFYLIRLEKGSARKSKKSDIKEIIFYCIPICVYTSLLWVINSGYRVGVEGLIGLTAVAILAVSFTVSTQLMSVVESLTIQVFQPKILQKMDLQDKTIRAKYLSQYVNETINIYFCFSIFFSLCIKYAFLVMVSSKYIDYFYLGIIAIWSEFFRVSCNSLSIVYFSENYLRKFVYPYLIAAIFLILNFVLIKNNIFKSINLINFCAFLILCSNLICFLFAWVFKKNIANINVCFKFFSKRVLFVCPAFILLLFIFNVSTINMTNFIIICIVSSFYLALFLLSLRNVSVRGI</sequence>
<keyword evidence="5 6" id="KW-0472">Membrane</keyword>
<keyword evidence="2" id="KW-1003">Cell membrane</keyword>
<organism evidence="7 8">
    <name type="scientific">Acinetobacter guerrae</name>
    <dbReference type="NCBI Taxonomy" id="1843371"/>
    <lineage>
        <taxon>Bacteria</taxon>
        <taxon>Pseudomonadati</taxon>
        <taxon>Pseudomonadota</taxon>
        <taxon>Gammaproteobacteria</taxon>
        <taxon>Moraxellales</taxon>
        <taxon>Moraxellaceae</taxon>
        <taxon>Acinetobacter</taxon>
    </lineage>
</organism>
<keyword evidence="8" id="KW-1185">Reference proteome</keyword>
<feature type="transmembrane region" description="Helical" evidence="6">
    <location>
        <begin position="7"/>
        <end position="26"/>
    </location>
</feature>
<feature type="transmembrane region" description="Helical" evidence="6">
    <location>
        <begin position="387"/>
        <end position="407"/>
    </location>
</feature>
<evidence type="ECO:0000313" key="8">
    <source>
        <dbReference type="Proteomes" id="UP000269001"/>
    </source>
</evidence>
<protein>
    <recommendedName>
        <fullName evidence="9">Polysaccharide biosynthesis protein</fullName>
    </recommendedName>
</protein>
<feature type="transmembrane region" description="Helical" evidence="6">
    <location>
        <begin position="233"/>
        <end position="253"/>
    </location>
</feature>
<evidence type="ECO:0000256" key="3">
    <source>
        <dbReference type="ARBA" id="ARBA00022692"/>
    </source>
</evidence>
<feature type="transmembrane region" description="Helical" evidence="6">
    <location>
        <begin position="109"/>
        <end position="128"/>
    </location>
</feature>
<dbReference type="RefSeq" id="WP_120370378.1">
    <property type="nucleotide sequence ID" value="NZ_RAXU01000011.1"/>
</dbReference>
<comment type="caution">
    <text evidence="7">The sequence shown here is derived from an EMBL/GenBank/DDBJ whole genome shotgun (WGS) entry which is preliminary data.</text>
</comment>
<proteinExistence type="predicted"/>
<name>A0A3A8EEX4_9GAMM</name>
<feature type="transmembrane region" description="Helical" evidence="6">
    <location>
        <begin position="427"/>
        <end position="445"/>
    </location>
</feature>
<feature type="transmembrane region" description="Helical" evidence="6">
    <location>
        <begin position="38"/>
        <end position="59"/>
    </location>
</feature>
<dbReference type="InterPro" id="IPR050833">
    <property type="entry name" value="Poly_Biosynth_Transport"/>
</dbReference>
<dbReference type="AlphaFoldDB" id="A0A3A8EEX4"/>
<evidence type="ECO:0000256" key="6">
    <source>
        <dbReference type="SAM" id="Phobius"/>
    </source>
</evidence>
<keyword evidence="3 6" id="KW-0812">Transmembrane</keyword>
<gene>
    <name evidence="7" type="ORF">D7V21_10080</name>
</gene>
<evidence type="ECO:0000256" key="4">
    <source>
        <dbReference type="ARBA" id="ARBA00022989"/>
    </source>
</evidence>
<evidence type="ECO:0000256" key="5">
    <source>
        <dbReference type="ARBA" id="ARBA00023136"/>
    </source>
</evidence>
<dbReference type="EMBL" id="RAXU01000011">
    <property type="protein sequence ID" value="RKG33165.1"/>
    <property type="molecule type" value="Genomic_DNA"/>
</dbReference>
<feature type="transmembrane region" description="Helical" evidence="6">
    <location>
        <begin position="297"/>
        <end position="320"/>
    </location>
</feature>
<feature type="transmembrane region" description="Helical" evidence="6">
    <location>
        <begin position="140"/>
        <end position="160"/>
    </location>
</feature>
<dbReference type="PANTHER" id="PTHR30250">
    <property type="entry name" value="PST FAMILY PREDICTED COLANIC ACID TRANSPORTER"/>
    <property type="match status" value="1"/>
</dbReference>
<feature type="transmembrane region" description="Helical" evidence="6">
    <location>
        <begin position="172"/>
        <end position="190"/>
    </location>
</feature>
<evidence type="ECO:0000256" key="1">
    <source>
        <dbReference type="ARBA" id="ARBA00004651"/>
    </source>
</evidence>
<dbReference type="PANTHER" id="PTHR30250:SF11">
    <property type="entry name" value="O-ANTIGEN TRANSPORTER-RELATED"/>
    <property type="match status" value="1"/>
</dbReference>
<dbReference type="GO" id="GO:0005886">
    <property type="term" value="C:plasma membrane"/>
    <property type="evidence" value="ECO:0007669"/>
    <property type="project" value="UniProtKB-SubCell"/>
</dbReference>
<feature type="transmembrane region" description="Helical" evidence="6">
    <location>
        <begin position="210"/>
        <end position="227"/>
    </location>
</feature>
<dbReference type="Proteomes" id="UP000269001">
    <property type="component" value="Unassembled WGS sequence"/>
</dbReference>
<keyword evidence="4 6" id="KW-1133">Transmembrane helix</keyword>
<feature type="transmembrane region" description="Helical" evidence="6">
    <location>
        <begin position="80"/>
        <end position="103"/>
    </location>
</feature>
<reference evidence="7 8" key="1">
    <citation type="submission" date="2018-09" db="EMBL/GenBank/DDBJ databases">
        <title>The draft genome of Acinetobacter spp. strains.</title>
        <authorList>
            <person name="Qin J."/>
            <person name="Feng Y."/>
            <person name="Zong Z."/>
        </authorList>
    </citation>
    <scope>NUCLEOTIDE SEQUENCE [LARGE SCALE GENOMIC DNA]</scope>
    <source>
        <strain evidence="7 8">WCHAc060096</strain>
    </source>
</reference>
<comment type="subcellular location">
    <subcellularLocation>
        <location evidence="1">Cell membrane</location>
        <topology evidence="1">Multi-pass membrane protein</topology>
    </subcellularLocation>
</comment>
<accession>A0A3A8EEX4</accession>
<feature type="transmembrane region" description="Helical" evidence="6">
    <location>
        <begin position="363"/>
        <end position="381"/>
    </location>
</feature>
<feature type="transmembrane region" description="Helical" evidence="6">
    <location>
        <begin position="451"/>
        <end position="469"/>
    </location>
</feature>
<evidence type="ECO:0000313" key="7">
    <source>
        <dbReference type="EMBL" id="RKG33165.1"/>
    </source>
</evidence>